<accession>A0A6G0TQP7</accession>
<evidence type="ECO:0000313" key="1">
    <source>
        <dbReference type="EMBL" id="KAE9537223.1"/>
    </source>
</evidence>
<keyword evidence="2" id="KW-1185">Reference proteome</keyword>
<evidence type="ECO:0000313" key="2">
    <source>
        <dbReference type="Proteomes" id="UP000475862"/>
    </source>
</evidence>
<dbReference type="AlphaFoldDB" id="A0A6G0TQP7"/>
<reference evidence="1 2" key="1">
    <citation type="submission" date="2019-08" db="EMBL/GenBank/DDBJ databases">
        <title>The genome of the soybean aphid Biotype 1, its phylome, world population structure and adaptation to the North American continent.</title>
        <authorList>
            <person name="Giordano R."/>
            <person name="Donthu R.K."/>
            <person name="Hernandez A.G."/>
            <person name="Wright C.L."/>
            <person name="Zimin A.V."/>
        </authorList>
    </citation>
    <scope>NUCLEOTIDE SEQUENCE [LARGE SCALE GENOMIC DNA]</scope>
    <source>
        <tissue evidence="1">Whole aphids</tissue>
    </source>
</reference>
<proteinExistence type="predicted"/>
<dbReference type="EMBL" id="VYZN01000018">
    <property type="protein sequence ID" value="KAE9537223.1"/>
    <property type="molecule type" value="Genomic_DNA"/>
</dbReference>
<gene>
    <name evidence="1" type="ORF">AGLY_006246</name>
</gene>
<name>A0A6G0TQP7_APHGL</name>
<sequence length="342" mass="38440">MHMDFTHYSLAAFYSPMMLTHCKTEFQSTFLTHFTPLNIVIPSLFIAPTQAPAFTKVLHKFPLPFIYANTSCTSRGYLGMYSRNTSHMAAELSLLYLATAGNLSNIDRAALSLRHVKAAANGVRPVRSLLLRVLTMFELHFAGSIDNISVMEMIDPLIHLHHDPQRFQNFHRLLYAGGFVDIPLVLHSMNPCQHHTLKITSHSIGSPLDDGTVISTPRLHNSSTTIFWPLIVASSNGHQSLILASLNIKQFFHHPSILLDAVVSYPHHFSYQYQHHLSYSDTMRSGTMCCMSDFNANDKGVSPSESRRFKLTVDNPSLGSAVIPCVMAKVYTKFEDHHLYLI</sequence>
<organism evidence="1 2">
    <name type="scientific">Aphis glycines</name>
    <name type="common">Soybean aphid</name>
    <dbReference type="NCBI Taxonomy" id="307491"/>
    <lineage>
        <taxon>Eukaryota</taxon>
        <taxon>Metazoa</taxon>
        <taxon>Ecdysozoa</taxon>
        <taxon>Arthropoda</taxon>
        <taxon>Hexapoda</taxon>
        <taxon>Insecta</taxon>
        <taxon>Pterygota</taxon>
        <taxon>Neoptera</taxon>
        <taxon>Paraneoptera</taxon>
        <taxon>Hemiptera</taxon>
        <taxon>Sternorrhyncha</taxon>
        <taxon>Aphidomorpha</taxon>
        <taxon>Aphidoidea</taxon>
        <taxon>Aphididae</taxon>
        <taxon>Aphidini</taxon>
        <taxon>Aphis</taxon>
        <taxon>Aphis</taxon>
    </lineage>
</organism>
<comment type="caution">
    <text evidence="1">The sequence shown here is derived from an EMBL/GenBank/DDBJ whole genome shotgun (WGS) entry which is preliminary data.</text>
</comment>
<dbReference type="Proteomes" id="UP000475862">
    <property type="component" value="Unassembled WGS sequence"/>
</dbReference>
<protein>
    <submittedName>
        <fullName evidence="1">Uncharacterized protein</fullName>
    </submittedName>
</protein>